<dbReference type="Pfam" id="PF20662">
    <property type="entry name" value="COG4_C"/>
    <property type="match status" value="1"/>
</dbReference>
<evidence type="ECO:0000313" key="3">
    <source>
        <dbReference type="Proteomes" id="UP000322873"/>
    </source>
</evidence>
<gene>
    <name evidence="2" type="ORF">EYC84_005643</name>
</gene>
<sequence>MSTTPFNTLLEQTAQYLARVLERRVWNYSGRMNALGATRMERDYGGIVGVIARGGKYGLRDVFARVLQVAMVVNMDEEEWEAVNVEGEGLGEEEVEMVWVLNVEERNRARGMIRD</sequence>
<dbReference type="PANTHER" id="PTHR24016:SF0">
    <property type="entry name" value="CONSERVED OLIGOMERIC GOLGI COMPLEX SUBUNIT 4"/>
    <property type="match status" value="1"/>
</dbReference>
<keyword evidence="3" id="KW-1185">Reference proteome</keyword>
<dbReference type="PANTHER" id="PTHR24016">
    <property type="entry name" value="CONSERVED OLIGOMERIC GOLGI COMPLEX SUBUNIT 4"/>
    <property type="match status" value="1"/>
</dbReference>
<dbReference type="EMBL" id="VICG01000003">
    <property type="protein sequence ID" value="KAA8574121.1"/>
    <property type="molecule type" value="Genomic_DNA"/>
</dbReference>
<proteinExistence type="predicted"/>
<reference evidence="2 3" key="1">
    <citation type="submission" date="2019-06" db="EMBL/GenBank/DDBJ databases">
        <title>Genome Sequence of the Brown Rot Fungal Pathogen Monilinia fructicola.</title>
        <authorList>
            <person name="De Miccolis Angelini R.M."/>
            <person name="Landi L."/>
            <person name="Abate D."/>
            <person name="Pollastro S."/>
            <person name="Romanazzi G."/>
            <person name="Faretra F."/>
        </authorList>
    </citation>
    <scope>NUCLEOTIDE SEQUENCE [LARGE SCALE GENOMIC DNA]</scope>
    <source>
        <strain evidence="2 3">Mfrc123</strain>
    </source>
</reference>
<protein>
    <recommendedName>
        <fullName evidence="1">Conserved oligomeric Golgi complex subunit 4 C-terminal domain-containing protein</fullName>
    </recommendedName>
</protein>
<dbReference type="AlphaFoldDB" id="A0A5M9JY07"/>
<feature type="domain" description="Conserved oligomeric Golgi complex subunit 4 C-terminal" evidence="1">
    <location>
        <begin position="1"/>
        <end position="108"/>
    </location>
</feature>
<comment type="caution">
    <text evidence="2">The sequence shown here is derived from an EMBL/GenBank/DDBJ whole genome shotgun (WGS) entry which is preliminary data.</text>
</comment>
<evidence type="ECO:0000259" key="1">
    <source>
        <dbReference type="Pfam" id="PF20662"/>
    </source>
</evidence>
<name>A0A5M9JY07_MONFR</name>
<dbReference type="VEuPathDB" id="FungiDB:MFRU_001g00790"/>
<evidence type="ECO:0000313" key="2">
    <source>
        <dbReference type="EMBL" id="KAA8574121.1"/>
    </source>
</evidence>
<dbReference type="InterPro" id="IPR048684">
    <property type="entry name" value="COG4_C"/>
</dbReference>
<organism evidence="2 3">
    <name type="scientific">Monilinia fructicola</name>
    <name type="common">Brown rot fungus</name>
    <name type="synonym">Ciboria fructicola</name>
    <dbReference type="NCBI Taxonomy" id="38448"/>
    <lineage>
        <taxon>Eukaryota</taxon>
        <taxon>Fungi</taxon>
        <taxon>Dikarya</taxon>
        <taxon>Ascomycota</taxon>
        <taxon>Pezizomycotina</taxon>
        <taxon>Leotiomycetes</taxon>
        <taxon>Helotiales</taxon>
        <taxon>Sclerotiniaceae</taxon>
        <taxon>Monilinia</taxon>
    </lineage>
</organism>
<accession>A0A5M9JY07</accession>
<dbReference type="Proteomes" id="UP000322873">
    <property type="component" value="Unassembled WGS sequence"/>
</dbReference>
<dbReference type="InterPro" id="IPR048682">
    <property type="entry name" value="COG4"/>
</dbReference>
<dbReference type="Gene3D" id="1.20.58.1970">
    <property type="match status" value="1"/>
</dbReference>